<dbReference type="Pfam" id="PF13271">
    <property type="entry name" value="DUF4062"/>
    <property type="match status" value="1"/>
</dbReference>
<dbReference type="Gene3D" id="3.40.50.300">
    <property type="entry name" value="P-loop containing nucleotide triphosphate hydrolases"/>
    <property type="match status" value="1"/>
</dbReference>
<sequence>MSISPASRSTSSPPRSRSTPRIYCGVLSPTARWRRRPAIGSGVCRSSAMADMLTADRLRVFISSTIGECAKEREAARSAIRGLNFEPVQFEREGARAEAPRDFYLRKLQDSHIVLAIYRDSYGWTDQAKGMTISGLEDEFREAQRLGKDFLAYVLKSAPNRDSRLETLVQQMMGGPHVLYFFEEGEDLEARFRDDLTALVTDRVTRAQTPSPNVGTADATLAAIFRDGALRVRRNGLLDKLSHAAAQARIVWVTGSSGAGKTALVAEWSQEREAAYVNARGMDARTALLAAAERLGLASGPELATPLFDDVRSMLLARWRNGSGWPLILDDPDDADAVWSVLSACLAQSGTGSVLIVTRERPEGASAETLAVPGFTSDELEALRVIAGAAVPVDPGDLPVLLRKKAAAIPGGQRFEGLDATSREILGYLSLAPVILTLPDMQTLLGGAARTATEITERVAAMGDLLMETVAGYGFIHESLREEIEQHVAGRPQLHGLLVDRLSNLLARTGRSWAAFSLRRAETTERVARLANRAVSEAVFSGSKRHLTEALDYLVDYYRSRSEKGRLMSVLMALGDARANQGRASAANLLLQEAREVAEQIGDREAEQMIEILQASIDLRRSASAAALARVRALREAAKVDGRSDREGRLLLDEGVAYLSVNDTDASAPLFRRAREIFKELEDDYGFDVASRNLIASLSMSKEGRAEAEALRAKLDVKEPDSPRHRAWLCNLNVPRLRIEKRYEEAEALAREAIAIGGELGDGYLVAINQIVLGNVLRDAGDLDGARAAYAEGGKLGKSAGRPDVEGRSSRLLAAVDNQAADAAEESEKRSLAARAEHYATHAAGLLADSFAWVEQAFALEERGDARRLQGRNREAMADYALAIRGFLRGCDVPEGERLLRFFVPYIADEKDAATLIAQAFDGRNDLSASSAWVEAMTVALSRCPSAVAPSVLGCLIRAFLPQQSGAFWFDCLVRCLFVVDDKRGRRKHGTLGSMLLLAILGFGRYRAFTTTELLTLTGICASGSDHMVVRHRPGDDLDLVIHLGATRRLLFTVRTEPKKPEAVFVALVIGSFLDAFADELSEILSPDLLGEGAAIDVHVFPEAVESKAVADFFREGLKDKPVATARIIAEDGEEPPIVVVARFDTIEALKASEERGGELEIMLARFLDEVIFVTTGRGIDDAIFSTKIRDLLISVLR</sequence>
<dbReference type="Proteomes" id="UP000245137">
    <property type="component" value="Unassembled WGS sequence"/>
</dbReference>
<organism evidence="3 4">
    <name type="scientific">Methylosinus sporium</name>
    <dbReference type="NCBI Taxonomy" id="428"/>
    <lineage>
        <taxon>Bacteria</taxon>
        <taxon>Pseudomonadati</taxon>
        <taxon>Pseudomonadota</taxon>
        <taxon>Alphaproteobacteria</taxon>
        <taxon>Hyphomicrobiales</taxon>
        <taxon>Methylocystaceae</taxon>
        <taxon>Methylosinus</taxon>
    </lineage>
</organism>
<dbReference type="SUPFAM" id="SSF48452">
    <property type="entry name" value="TPR-like"/>
    <property type="match status" value="1"/>
</dbReference>
<accession>A0A2U1SU87</accession>
<dbReference type="SUPFAM" id="SSF52540">
    <property type="entry name" value="P-loop containing nucleoside triphosphate hydrolases"/>
    <property type="match status" value="1"/>
</dbReference>
<dbReference type="InterPro" id="IPR011990">
    <property type="entry name" value="TPR-like_helical_dom_sf"/>
</dbReference>
<gene>
    <name evidence="3" type="ORF">C5689_03195</name>
</gene>
<dbReference type="AlphaFoldDB" id="A0A2U1SU87"/>
<keyword evidence="4" id="KW-1185">Reference proteome</keyword>
<protein>
    <recommendedName>
        <fullName evidence="2">DUF4062 domain-containing protein</fullName>
    </recommendedName>
</protein>
<feature type="domain" description="DUF4062" evidence="2">
    <location>
        <begin position="59"/>
        <end position="143"/>
    </location>
</feature>
<dbReference type="Gene3D" id="1.25.40.10">
    <property type="entry name" value="Tetratricopeptide repeat domain"/>
    <property type="match status" value="2"/>
</dbReference>
<feature type="region of interest" description="Disordered" evidence="1">
    <location>
        <begin position="1"/>
        <end position="21"/>
    </location>
</feature>
<evidence type="ECO:0000259" key="2">
    <source>
        <dbReference type="Pfam" id="PF13271"/>
    </source>
</evidence>
<evidence type="ECO:0000313" key="4">
    <source>
        <dbReference type="Proteomes" id="UP000245137"/>
    </source>
</evidence>
<comment type="caution">
    <text evidence="3">The sequence shown here is derived from an EMBL/GenBank/DDBJ whole genome shotgun (WGS) entry which is preliminary data.</text>
</comment>
<proteinExistence type="predicted"/>
<dbReference type="EMBL" id="PUIV01000003">
    <property type="protein sequence ID" value="PWB95168.1"/>
    <property type="molecule type" value="Genomic_DNA"/>
</dbReference>
<reference evidence="3 4" key="1">
    <citation type="journal article" date="2018" name="Appl. Microbiol. Biotechnol.">
        <title>Co-cultivation of the strictly anaerobic methanogen Methanosarcina barkeri with aerobic methanotrophs in an oxygen-limited membrane bioreactor.</title>
        <authorList>
            <person name="In 't Zandt M.H."/>
            <person name="van den Bosch T.J.M."/>
            <person name="Rijkers R."/>
            <person name="van Kessel M.A.H.J."/>
            <person name="Jetten M.S.M."/>
            <person name="Welte C.U."/>
        </authorList>
    </citation>
    <scope>NUCLEOTIDE SEQUENCE [LARGE SCALE GENOMIC DNA]</scope>
    <source>
        <strain evidence="3 4">DSM 17706</strain>
    </source>
</reference>
<dbReference type="InterPro" id="IPR027417">
    <property type="entry name" value="P-loop_NTPase"/>
</dbReference>
<evidence type="ECO:0000313" key="3">
    <source>
        <dbReference type="EMBL" id="PWB95168.1"/>
    </source>
</evidence>
<name>A0A2U1SU87_METSR</name>
<evidence type="ECO:0000256" key="1">
    <source>
        <dbReference type="SAM" id="MobiDB-lite"/>
    </source>
</evidence>
<dbReference type="InterPro" id="IPR025139">
    <property type="entry name" value="DUF4062"/>
</dbReference>